<dbReference type="GO" id="GO:0006654">
    <property type="term" value="P:phosphatidic acid biosynthetic process"/>
    <property type="evidence" value="ECO:0007669"/>
    <property type="project" value="TreeGrafter"/>
</dbReference>
<feature type="region of interest" description="Disordered" evidence="3">
    <location>
        <begin position="229"/>
        <end position="249"/>
    </location>
</feature>
<proteinExistence type="predicted"/>
<dbReference type="InterPro" id="IPR002123">
    <property type="entry name" value="Plipid/glycerol_acylTrfase"/>
</dbReference>
<dbReference type="PANTHER" id="PTHR10434">
    <property type="entry name" value="1-ACYL-SN-GLYCEROL-3-PHOSPHATE ACYLTRANSFERASE"/>
    <property type="match status" value="1"/>
</dbReference>
<keyword evidence="1" id="KW-0808">Transferase</keyword>
<evidence type="ECO:0000256" key="1">
    <source>
        <dbReference type="ARBA" id="ARBA00022679"/>
    </source>
</evidence>
<organism evidence="5">
    <name type="scientific">freshwater metagenome</name>
    <dbReference type="NCBI Taxonomy" id="449393"/>
    <lineage>
        <taxon>unclassified sequences</taxon>
        <taxon>metagenomes</taxon>
        <taxon>ecological metagenomes</taxon>
    </lineage>
</organism>
<protein>
    <submittedName>
        <fullName evidence="5">Unannotated protein</fullName>
    </submittedName>
</protein>
<evidence type="ECO:0000256" key="2">
    <source>
        <dbReference type="ARBA" id="ARBA00023315"/>
    </source>
</evidence>
<dbReference type="GO" id="GO:0005886">
    <property type="term" value="C:plasma membrane"/>
    <property type="evidence" value="ECO:0007669"/>
    <property type="project" value="TreeGrafter"/>
</dbReference>
<evidence type="ECO:0000256" key="3">
    <source>
        <dbReference type="SAM" id="MobiDB-lite"/>
    </source>
</evidence>
<dbReference type="AlphaFoldDB" id="A0A6J6I7J5"/>
<dbReference type="EMBL" id="CAEZVB010000023">
    <property type="protein sequence ID" value="CAB4619795.1"/>
    <property type="molecule type" value="Genomic_DNA"/>
</dbReference>
<dbReference type="CDD" id="cd07989">
    <property type="entry name" value="LPLAT_AGPAT-like"/>
    <property type="match status" value="1"/>
</dbReference>
<gene>
    <name evidence="5" type="ORF">UFOPK1908_00679</name>
</gene>
<dbReference type="PANTHER" id="PTHR10434:SF55">
    <property type="entry name" value="POSSIBLE ACYLTRANSFERASE"/>
    <property type="match status" value="1"/>
</dbReference>
<evidence type="ECO:0000259" key="4">
    <source>
        <dbReference type="SMART" id="SM00563"/>
    </source>
</evidence>
<dbReference type="GO" id="GO:0003841">
    <property type="term" value="F:1-acylglycerol-3-phosphate O-acyltransferase activity"/>
    <property type="evidence" value="ECO:0007669"/>
    <property type="project" value="TreeGrafter"/>
</dbReference>
<reference evidence="5" key="1">
    <citation type="submission" date="2020-05" db="EMBL/GenBank/DDBJ databases">
        <authorList>
            <person name="Chiriac C."/>
            <person name="Salcher M."/>
            <person name="Ghai R."/>
            <person name="Kavagutti S V."/>
        </authorList>
    </citation>
    <scope>NUCLEOTIDE SEQUENCE</scope>
</reference>
<name>A0A6J6I7J5_9ZZZZ</name>
<dbReference type="SUPFAM" id="SSF69593">
    <property type="entry name" value="Glycerol-3-phosphate (1)-acyltransferase"/>
    <property type="match status" value="1"/>
</dbReference>
<sequence length="249" mass="27028">MADLVYRPLVFTVKGLFQALGLKFDIVGQENIPTTGGAVLAINHISFLDYAFAGLPADRRGHRRVRFMAKDGIFKNPVAGPLMRAMGHISVNRDAGSDAFRQGVRALKDGELLGVFPEGTMSRSFELISFKSGAVRMAAMAQVPIIPITVFGGQRILGYGHKDLSRGKTIAITIGAPITVEKRADVHAETDRLRTVMGALLNQTIERYPRDSSDDLWWLPPRFGGTAPLPKSIASGKTKPDQTDVGIAE</sequence>
<feature type="domain" description="Phospholipid/glycerol acyltransferase" evidence="4">
    <location>
        <begin position="38"/>
        <end position="153"/>
    </location>
</feature>
<evidence type="ECO:0000313" key="5">
    <source>
        <dbReference type="EMBL" id="CAB4619795.1"/>
    </source>
</evidence>
<keyword evidence="2" id="KW-0012">Acyltransferase</keyword>
<dbReference type="Pfam" id="PF01553">
    <property type="entry name" value="Acyltransferase"/>
    <property type="match status" value="1"/>
</dbReference>
<dbReference type="SMART" id="SM00563">
    <property type="entry name" value="PlsC"/>
    <property type="match status" value="1"/>
</dbReference>
<accession>A0A6J6I7J5</accession>